<dbReference type="InParanoid" id="A0A517SJW4"/>
<keyword evidence="4" id="KW-1185">Reference proteome</keyword>
<dbReference type="KEGG" id="ccos:Pan44_44650"/>
<feature type="compositionally biased region" description="Low complexity" evidence="1">
    <location>
        <begin position="313"/>
        <end position="326"/>
    </location>
</feature>
<evidence type="ECO:0000256" key="1">
    <source>
        <dbReference type="SAM" id="MobiDB-lite"/>
    </source>
</evidence>
<keyword evidence="2" id="KW-0732">Signal</keyword>
<evidence type="ECO:0000256" key="2">
    <source>
        <dbReference type="SAM" id="SignalP"/>
    </source>
</evidence>
<evidence type="ECO:0000313" key="3">
    <source>
        <dbReference type="EMBL" id="QDT56411.1"/>
    </source>
</evidence>
<dbReference type="PROSITE" id="PS51257">
    <property type="entry name" value="PROKAR_LIPOPROTEIN"/>
    <property type="match status" value="1"/>
</dbReference>
<dbReference type="RefSeq" id="WP_145033876.1">
    <property type="nucleotide sequence ID" value="NZ_CP036271.1"/>
</dbReference>
<feature type="chain" id="PRO_5022166490" evidence="2">
    <location>
        <begin position="23"/>
        <end position="445"/>
    </location>
</feature>
<organism evidence="3 4">
    <name type="scientific">Caulifigura coniformis</name>
    <dbReference type="NCBI Taxonomy" id="2527983"/>
    <lineage>
        <taxon>Bacteria</taxon>
        <taxon>Pseudomonadati</taxon>
        <taxon>Planctomycetota</taxon>
        <taxon>Planctomycetia</taxon>
        <taxon>Planctomycetales</taxon>
        <taxon>Planctomycetaceae</taxon>
        <taxon>Caulifigura</taxon>
    </lineage>
</organism>
<name>A0A517SJW4_9PLAN</name>
<proteinExistence type="predicted"/>
<protein>
    <submittedName>
        <fullName evidence="3">Uncharacterized protein</fullName>
    </submittedName>
</protein>
<dbReference type="EMBL" id="CP036271">
    <property type="protein sequence ID" value="QDT56411.1"/>
    <property type="molecule type" value="Genomic_DNA"/>
</dbReference>
<feature type="region of interest" description="Disordered" evidence="1">
    <location>
        <begin position="294"/>
        <end position="445"/>
    </location>
</feature>
<dbReference type="Proteomes" id="UP000315700">
    <property type="component" value="Chromosome"/>
</dbReference>
<sequence length="445" mass="48163" precursor="true">MFKGLQILILATALGATGCQWASRFGAARDPFGPKSACALPPESTKDEIVAYLNRNVLAEEGQPGLRGWKSDSAKVRMHGISASATLQVEAPRNFRMRVMQPLSNTAMLDIGSNAEGFWVWDKNAPERVVLTCRHSDIAATAAHLEMPFPVQPEWLMEVFGVVPLDPNEFRMERDVQGSPLVKLISDCRGPTGEPMQRVIQVNACHGLIYLHELRNAEGVVIARASFEKHYHDPDTKLVLVKQIRIELPQDKMLLTLELDRIQVNPSSSEDSLVFSVPQLPGHHMVDLAQVARSQRGGPPQQYADASGELSAPDRAGTTPAAAAPPSEAPEWPPRETAPAGGQAPALRFEPEPEGENAEPQFQPPGGQFELPNSSAESEFRPVGESIRGQSPTASGAPKAAEKPGFWSRFKSVFTGGPESAASPPGAYSPRASRSSWGPPRLGQE</sequence>
<dbReference type="AlphaFoldDB" id="A0A517SJW4"/>
<dbReference type="OrthoDB" id="279598at2"/>
<accession>A0A517SJW4</accession>
<feature type="signal peptide" evidence="2">
    <location>
        <begin position="1"/>
        <end position="22"/>
    </location>
</feature>
<reference evidence="3 4" key="1">
    <citation type="submission" date="2019-02" db="EMBL/GenBank/DDBJ databases">
        <title>Deep-cultivation of Planctomycetes and their phenomic and genomic characterization uncovers novel biology.</title>
        <authorList>
            <person name="Wiegand S."/>
            <person name="Jogler M."/>
            <person name="Boedeker C."/>
            <person name="Pinto D."/>
            <person name="Vollmers J."/>
            <person name="Rivas-Marin E."/>
            <person name="Kohn T."/>
            <person name="Peeters S.H."/>
            <person name="Heuer A."/>
            <person name="Rast P."/>
            <person name="Oberbeckmann S."/>
            <person name="Bunk B."/>
            <person name="Jeske O."/>
            <person name="Meyerdierks A."/>
            <person name="Storesund J.E."/>
            <person name="Kallscheuer N."/>
            <person name="Luecker S."/>
            <person name="Lage O.M."/>
            <person name="Pohl T."/>
            <person name="Merkel B.J."/>
            <person name="Hornburger P."/>
            <person name="Mueller R.-W."/>
            <person name="Bruemmer F."/>
            <person name="Labrenz M."/>
            <person name="Spormann A.M."/>
            <person name="Op den Camp H."/>
            <person name="Overmann J."/>
            <person name="Amann R."/>
            <person name="Jetten M.S.M."/>
            <person name="Mascher T."/>
            <person name="Medema M.H."/>
            <person name="Devos D.P."/>
            <person name="Kaster A.-K."/>
            <person name="Ovreas L."/>
            <person name="Rohde M."/>
            <person name="Galperin M.Y."/>
            <person name="Jogler C."/>
        </authorList>
    </citation>
    <scope>NUCLEOTIDE SEQUENCE [LARGE SCALE GENOMIC DNA]</scope>
    <source>
        <strain evidence="3 4">Pan44</strain>
    </source>
</reference>
<evidence type="ECO:0000313" key="4">
    <source>
        <dbReference type="Proteomes" id="UP000315700"/>
    </source>
</evidence>
<gene>
    <name evidence="3" type="ORF">Pan44_44650</name>
</gene>